<dbReference type="SUPFAM" id="SSF56112">
    <property type="entry name" value="Protein kinase-like (PK-like)"/>
    <property type="match status" value="1"/>
</dbReference>
<protein>
    <recommendedName>
        <fullName evidence="3">Phosphotransferase enzyme family protein</fullName>
    </recommendedName>
</protein>
<gene>
    <name evidence="1" type="ORF">LG943_06590</name>
</gene>
<dbReference type="RefSeq" id="WP_270071282.1">
    <property type="nucleotide sequence ID" value="NZ_JAJAQC010000008.1"/>
</dbReference>
<accession>A0A9X3NLF6</accession>
<comment type="caution">
    <text evidence="1">The sequence shown here is derived from an EMBL/GenBank/DDBJ whole genome shotgun (WGS) entry which is preliminary data.</text>
</comment>
<dbReference type="InterPro" id="IPR011009">
    <property type="entry name" value="Kinase-like_dom_sf"/>
</dbReference>
<dbReference type="EMBL" id="JAJAQC010000008">
    <property type="protein sequence ID" value="MDA0563994.1"/>
    <property type="molecule type" value="Genomic_DNA"/>
</dbReference>
<evidence type="ECO:0008006" key="3">
    <source>
        <dbReference type="Google" id="ProtNLM"/>
    </source>
</evidence>
<proteinExistence type="predicted"/>
<organism evidence="1 2">
    <name type="scientific">Streptomonospora mangrovi</name>
    <dbReference type="NCBI Taxonomy" id="2883123"/>
    <lineage>
        <taxon>Bacteria</taxon>
        <taxon>Bacillati</taxon>
        <taxon>Actinomycetota</taxon>
        <taxon>Actinomycetes</taxon>
        <taxon>Streptosporangiales</taxon>
        <taxon>Nocardiopsidaceae</taxon>
        <taxon>Streptomonospora</taxon>
    </lineage>
</organism>
<evidence type="ECO:0000313" key="1">
    <source>
        <dbReference type="EMBL" id="MDA0563994.1"/>
    </source>
</evidence>
<keyword evidence="2" id="KW-1185">Reference proteome</keyword>
<sequence>MDFTDVRLRLWEDPALREELLSWVRDRLAERGARLLADPPRVRMRPWSTTARFASTLGPVWFKANAPGGEFEAALHGALHAWVPGRVVPPLAVDVTRGWTLMPDAGPALREQTAPDDFTVWEAMLGAYAELQRRLVPRVRDLLALEVPDLRPTALGRWLDHFLADPDTADALGDGLDLLLRNRSVFDADCKALDDTGIPASLDHVDLHLGNVFVLEGGYRFADWGDSVVAHPMASLMVPLSIARDHFNADARTRRRLRDAFLEPWTALRPAADLRAAVPRATRLAALSRCLAWARTFPETRAPLSRHRATETARLLRGLLAEAPHDTETDLGGPPPTG</sequence>
<reference evidence="1" key="1">
    <citation type="submission" date="2021-10" db="EMBL/GenBank/DDBJ databases">
        <title>Streptomonospora sp. nov., isolated from mangrove soil.</title>
        <authorList>
            <person name="Chen X."/>
            <person name="Ge X."/>
            <person name="Liu W."/>
        </authorList>
    </citation>
    <scope>NUCLEOTIDE SEQUENCE</scope>
    <source>
        <strain evidence="1">S1-112</strain>
    </source>
</reference>
<name>A0A9X3NLF6_9ACTN</name>
<evidence type="ECO:0000313" key="2">
    <source>
        <dbReference type="Proteomes" id="UP001140076"/>
    </source>
</evidence>
<dbReference type="AlphaFoldDB" id="A0A9X3NLF6"/>
<dbReference type="Proteomes" id="UP001140076">
    <property type="component" value="Unassembled WGS sequence"/>
</dbReference>